<feature type="domain" description="Glycosyltransferase subfamily 4-like N-terminal" evidence="2">
    <location>
        <begin position="6"/>
        <end position="169"/>
    </location>
</feature>
<dbReference type="SUPFAM" id="SSF53756">
    <property type="entry name" value="UDP-Glycosyltransferase/glycogen phosphorylase"/>
    <property type="match status" value="1"/>
</dbReference>
<evidence type="ECO:0000259" key="2">
    <source>
        <dbReference type="Pfam" id="PF13439"/>
    </source>
</evidence>
<gene>
    <name evidence="3" type="ORF">AAGT77_08590</name>
</gene>
<organism evidence="3 4">
    <name type="scientific">Marinobacter alkaliphilus</name>
    <dbReference type="NCBI Taxonomy" id="254719"/>
    <lineage>
        <taxon>Bacteria</taxon>
        <taxon>Pseudomonadati</taxon>
        <taxon>Pseudomonadota</taxon>
        <taxon>Gammaproteobacteria</taxon>
        <taxon>Pseudomonadales</taxon>
        <taxon>Marinobacteraceae</taxon>
        <taxon>Marinobacter</taxon>
    </lineage>
</organism>
<dbReference type="Gene3D" id="3.40.50.2000">
    <property type="entry name" value="Glycogen Phosphorylase B"/>
    <property type="match status" value="2"/>
</dbReference>
<name>A0ABZ3E9K9_9GAMM</name>
<dbReference type="Pfam" id="PF13692">
    <property type="entry name" value="Glyco_trans_1_4"/>
    <property type="match status" value="1"/>
</dbReference>
<accession>A0ABZ3E9K9</accession>
<dbReference type="Pfam" id="PF13439">
    <property type="entry name" value="Glyco_transf_4"/>
    <property type="match status" value="1"/>
</dbReference>
<dbReference type="GO" id="GO:0016757">
    <property type="term" value="F:glycosyltransferase activity"/>
    <property type="evidence" value="ECO:0007669"/>
    <property type="project" value="UniProtKB-KW"/>
</dbReference>
<evidence type="ECO:0000313" key="4">
    <source>
        <dbReference type="Proteomes" id="UP001445268"/>
    </source>
</evidence>
<evidence type="ECO:0000313" key="3">
    <source>
        <dbReference type="EMBL" id="XAF55850.1"/>
    </source>
</evidence>
<dbReference type="Proteomes" id="UP001445268">
    <property type="component" value="Chromosome"/>
</dbReference>
<dbReference type="CDD" id="cd03801">
    <property type="entry name" value="GT4_PimA-like"/>
    <property type="match status" value="1"/>
</dbReference>
<dbReference type="InterPro" id="IPR028098">
    <property type="entry name" value="Glyco_trans_4-like_N"/>
</dbReference>
<reference evidence="3 4" key="1">
    <citation type="submission" date="2024-04" db="EMBL/GenBank/DDBJ databases">
        <title>Marinobacter sp. SBY-1.</title>
        <authorList>
            <person name="Pan C."/>
        </authorList>
    </citation>
    <scope>NUCLEOTIDE SEQUENCE [LARGE SCALE GENOMIC DNA]</scope>
    <source>
        <strain evidence="3 4">SBY-1</strain>
    </source>
</reference>
<keyword evidence="3" id="KW-0328">Glycosyltransferase</keyword>
<keyword evidence="4" id="KW-1185">Reference proteome</keyword>
<keyword evidence="1 3" id="KW-0808">Transferase</keyword>
<dbReference type="PANTHER" id="PTHR46401">
    <property type="entry name" value="GLYCOSYLTRANSFERASE WBBK-RELATED"/>
    <property type="match status" value="1"/>
</dbReference>
<dbReference type="EMBL" id="CP152380">
    <property type="protein sequence ID" value="XAF55850.1"/>
    <property type="molecule type" value="Genomic_DNA"/>
</dbReference>
<dbReference type="PANTHER" id="PTHR46401:SF2">
    <property type="entry name" value="GLYCOSYLTRANSFERASE WBBK-RELATED"/>
    <property type="match status" value="1"/>
</dbReference>
<evidence type="ECO:0000256" key="1">
    <source>
        <dbReference type="ARBA" id="ARBA00022679"/>
    </source>
</evidence>
<dbReference type="RefSeq" id="WP_342632537.1">
    <property type="nucleotide sequence ID" value="NZ_CP152380.1"/>
</dbReference>
<sequence length="364" mass="40115">MVRWPVGGIRTFLKYIISFFPSDNYRFSILGVSTEGMDALKEELGDLVERWVLVPPEGKVVPKLLTQARLLYRQHHFDAVHAHGFTSAIACLFLGLTTRARLICTSHDVLNPQQFRGGKGWIRRAILGAALARCRVVHSVSHDAEANLLSEFPAVRRKSRVISNGVNVELFSAAQPVDLHAAHGIDRDVKIVGFFGRFMGQKGFKHLIGAIDSLAQQGDAPAFHVVCFGSGAFIREEQIEIRRRGLESSFTFSPFIPDVSGAMKGCDLIAMPSLWEACPLQPMEALCAGVPFVGTDCIGLREVLSKTPAVVVKSGDARALANGMLECLKLGRKPFEAFTVEAKERFDVRHTASGVYDMYEKVMN</sequence>
<proteinExistence type="predicted"/>
<dbReference type="EC" id="2.4.-.-" evidence="3"/>
<protein>
    <submittedName>
        <fullName evidence="3">Glycosyltransferase family 4 protein</fullName>
        <ecNumber evidence="3">2.4.-.-</ecNumber>
    </submittedName>
</protein>